<evidence type="ECO:0000313" key="2">
    <source>
        <dbReference type="Proteomes" id="UP000008743"/>
    </source>
</evidence>
<organism evidence="1 2">
    <name type="scientific">Capsaspora owczarzaki (strain ATCC 30864)</name>
    <dbReference type="NCBI Taxonomy" id="595528"/>
    <lineage>
        <taxon>Eukaryota</taxon>
        <taxon>Filasterea</taxon>
        <taxon>Capsaspora</taxon>
    </lineage>
</organism>
<gene>
    <name evidence="1" type="ORF">CAOG_009913</name>
</gene>
<keyword evidence="2" id="KW-1185">Reference proteome</keyword>
<evidence type="ECO:0000313" key="1">
    <source>
        <dbReference type="EMBL" id="KJE95339.1"/>
    </source>
</evidence>
<dbReference type="AlphaFoldDB" id="A0A0D2X429"/>
<proteinExistence type="predicted"/>
<dbReference type="InParanoid" id="A0A0D2X429"/>
<accession>A0A0D2X429</accession>
<name>A0A0D2X429_CAPO3</name>
<sequence length="313" mass="33998">MSHEISRLASSSSDEAQLAREALVLELQRNAREDFIKNSTRTKEQVESGRAFELGLVATLAIRFGQQVRPFTIHNLFGISPDVPLPFGSDSTQSPEAPRTFRTTATPVLNAVQDTSQFATSTTSKPTFDAAEAVDAVDIWMGTKVRVQADAPGVVFLHAASTSEFDARLVLESMNDDERPLLILLQATDEDLSKKGDAANRTAKLFKAYSAIRNSTFGSKFDIVLCVVTSTTLTMSCRDAWQTGFRNAAMLPAKDELKAAGPLTKRKSRRTVGAAAANVQVPPLWMLDPNDAAPLTSMFRHATVVSDETSACE</sequence>
<reference evidence="2" key="1">
    <citation type="submission" date="2011-02" db="EMBL/GenBank/DDBJ databases">
        <title>The Genome Sequence of Capsaspora owczarzaki ATCC 30864.</title>
        <authorList>
            <person name="Russ C."/>
            <person name="Cuomo C."/>
            <person name="Burger G."/>
            <person name="Gray M.W."/>
            <person name="Holland P.W.H."/>
            <person name="King N."/>
            <person name="Lang F.B.F."/>
            <person name="Roger A.J."/>
            <person name="Ruiz-Trillo I."/>
            <person name="Young S.K."/>
            <person name="Zeng Q."/>
            <person name="Gargeya S."/>
            <person name="Alvarado L."/>
            <person name="Berlin A."/>
            <person name="Chapman S.B."/>
            <person name="Chen Z."/>
            <person name="Freedman E."/>
            <person name="Gellesch M."/>
            <person name="Goldberg J."/>
            <person name="Griggs A."/>
            <person name="Gujja S."/>
            <person name="Heilman E."/>
            <person name="Heiman D."/>
            <person name="Howarth C."/>
            <person name="Mehta T."/>
            <person name="Neiman D."/>
            <person name="Pearson M."/>
            <person name="Roberts A."/>
            <person name="Saif S."/>
            <person name="Shea T."/>
            <person name="Shenoy N."/>
            <person name="Sisk P."/>
            <person name="Stolte C."/>
            <person name="Sykes S."/>
            <person name="White J."/>
            <person name="Yandava C."/>
            <person name="Haas B."/>
            <person name="Nusbaum C."/>
            <person name="Birren B."/>
        </authorList>
    </citation>
    <scope>NUCLEOTIDE SEQUENCE</scope>
    <source>
        <strain evidence="2">ATCC 30864</strain>
    </source>
</reference>
<dbReference type="PhylomeDB" id="A0A0D2X429"/>
<dbReference type="Proteomes" id="UP000008743">
    <property type="component" value="Unassembled WGS sequence"/>
</dbReference>
<protein>
    <submittedName>
        <fullName evidence="1">Uncharacterized protein</fullName>
    </submittedName>
</protein>
<dbReference type="EMBL" id="KE346368">
    <property type="protein sequence ID" value="KJE95339.1"/>
    <property type="molecule type" value="Genomic_DNA"/>
</dbReference>